<feature type="transmembrane region" description="Helical" evidence="1">
    <location>
        <begin position="305"/>
        <end position="323"/>
    </location>
</feature>
<keyword evidence="1" id="KW-0812">Transmembrane</keyword>
<evidence type="ECO:0000256" key="1">
    <source>
        <dbReference type="SAM" id="Phobius"/>
    </source>
</evidence>
<feature type="transmembrane region" description="Helical" evidence="1">
    <location>
        <begin position="142"/>
        <end position="166"/>
    </location>
</feature>
<feature type="transmembrane region" description="Helical" evidence="1">
    <location>
        <begin position="227"/>
        <end position="246"/>
    </location>
</feature>
<evidence type="ECO:0008006" key="4">
    <source>
        <dbReference type="Google" id="ProtNLM"/>
    </source>
</evidence>
<feature type="transmembrane region" description="Helical" evidence="1">
    <location>
        <begin position="58"/>
        <end position="78"/>
    </location>
</feature>
<feature type="transmembrane region" description="Helical" evidence="1">
    <location>
        <begin position="84"/>
        <end position="105"/>
    </location>
</feature>
<evidence type="ECO:0000313" key="3">
    <source>
        <dbReference type="Proteomes" id="UP000646484"/>
    </source>
</evidence>
<keyword evidence="1" id="KW-1133">Transmembrane helix</keyword>
<comment type="caution">
    <text evidence="2">The sequence shown here is derived from an EMBL/GenBank/DDBJ whole genome shotgun (WGS) entry which is preliminary data.</text>
</comment>
<dbReference type="Proteomes" id="UP000646484">
    <property type="component" value="Unassembled WGS sequence"/>
</dbReference>
<sequence>MGFNSVLKSKNLYLLYLLPFILAAIAFLRFTLDGDGGIICRENGLISFPFLNENQHLLWLKAAGMFVLLCLSFLIFFIADRYKFLSRITVLPALFYALMSAGIICHYGVNNYLLAAFCMIVAISRLQSAIVHSNSNAPVFGFGLFTCLAVLLCPKLVSLLLWAIVVLPFSGRANVKDLVALFIGFFTTLFFTAAYYFWTDQLFELPAVFSETLLAGEGFWRLMPEKLAAYIVFGVLIIVSLYNVIVNSSTAIVAQRRGIFSMLSMLLFAGSSLFFIPFNCHGIMLILAIPLSYLFSQYFISHRILWLGNVLFLLMLTACVWTIW</sequence>
<feature type="transmembrane region" description="Helical" evidence="1">
    <location>
        <begin position="12"/>
        <end position="32"/>
    </location>
</feature>
<organism evidence="2 3">
    <name type="scientific">Butyricimonas hominis</name>
    <dbReference type="NCBI Taxonomy" id="2763032"/>
    <lineage>
        <taxon>Bacteria</taxon>
        <taxon>Pseudomonadati</taxon>
        <taxon>Bacteroidota</taxon>
        <taxon>Bacteroidia</taxon>
        <taxon>Bacteroidales</taxon>
        <taxon>Odoribacteraceae</taxon>
        <taxon>Butyricimonas</taxon>
    </lineage>
</organism>
<keyword evidence="1" id="KW-0472">Membrane</keyword>
<feature type="transmembrane region" description="Helical" evidence="1">
    <location>
        <begin position="178"/>
        <end position="198"/>
    </location>
</feature>
<keyword evidence="3" id="KW-1185">Reference proteome</keyword>
<reference evidence="2 3" key="1">
    <citation type="submission" date="2020-08" db="EMBL/GenBank/DDBJ databases">
        <title>Genome public.</title>
        <authorList>
            <person name="Liu C."/>
            <person name="Sun Q."/>
        </authorList>
    </citation>
    <scope>NUCLEOTIDE SEQUENCE [LARGE SCALE GENOMIC DNA]</scope>
    <source>
        <strain evidence="2 3">NSJ-56</strain>
    </source>
</reference>
<dbReference type="RefSeq" id="WP_186977226.1">
    <property type="nucleotide sequence ID" value="NZ_JACOOH010000007.1"/>
</dbReference>
<gene>
    <name evidence="2" type="ORF">H8S64_15425</name>
</gene>
<proteinExistence type="predicted"/>
<name>A0ABR7D3G4_9BACT</name>
<evidence type="ECO:0000313" key="2">
    <source>
        <dbReference type="EMBL" id="MBC5622487.1"/>
    </source>
</evidence>
<dbReference type="EMBL" id="JACOOH010000007">
    <property type="protein sequence ID" value="MBC5622487.1"/>
    <property type="molecule type" value="Genomic_DNA"/>
</dbReference>
<accession>A0ABR7D3G4</accession>
<protein>
    <recommendedName>
        <fullName evidence="4">EpsG family protein</fullName>
    </recommendedName>
</protein>